<dbReference type="Gene3D" id="3.40.50.850">
    <property type="entry name" value="Isochorismatase-like"/>
    <property type="match status" value="1"/>
</dbReference>
<protein>
    <submittedName>
        <fullName evidence="3">Hydrolase</fullName>
    </submittedName>
</protein>
<evidence type="ECO:0000256" key="1">
    <source>
        <dbReference type="ARBA" id="ARBA00022801"/>
    </source>
</evidence>
<accession>A0A5E4Y4R3</accession>
<dbReference type="InterPro" id="IPR036380">
    <property type="entry name" value="Isochorismatase-like_sf"/>
</dbReference>
<dbReference type="Pfam" id="PF00857">
    <property type="entry name" value="Isochorismatase"/>
    <property type="match status" value="1"/>
</dbReference>
<sequence length="190" mass="20485">MPLSQLDSRPGLAALVVIDMQKGIVRLPTAHPVADITANNVALLRAFRAKGLPVVLVNVAGLPPGRTDAPKHAGLPADWAELIPELEQQPDDHTVTKRQWGAFYGTSLDQFLRRRGVTQVVLAGISTSIGVESTARNAHEFGYNVALVLDAMTDLNLVSHEHSVEKIFPRLGETTTTAEVLNALTQRADS</sequence>
<dbReference type="CDD" id="cd00431">
    <property type="entry name" value="cysteine_hydrolases"/>
    <property type="match status" value="1"/>
</dbReference>
<evidence type="ECO:0000259" key="2">
    <source>
        <dbReference type="Pfam" id="PF00857"/>
    </source>
</evidence>
<dbReference type="SUPFAM" id="SSF52499">
    <property type="entry name" value="Isochorismatase-like hydrolases"/>
    <property type="match status" value="1"/>
</dbReference>
<dbReference type="Proteomes" id="UP000333828">
    <property type="component" value="Unassembled WGS sequence"/>
</dbReference>
<dbReference type="InterPro" id="IPR000868">
    <property type="entry name" value="Isochorismatase-like_dom"/>
</dbReference>
<feature type="domain" description="Isochorismatase-like" evidence="2">
    <location>
        <begin position="13"/>
        <end position="179"/>
    </location>
</feature>
<reference evidence="3 4" key="1">
    <citation type="submission" date="2019-08" db="EMBL/GenBank/DDBJ databases">
        <authorList>
            <person name="Peeters C."/>
        </authorList>
    </citation>
    <scope>NUCLEOTIDE SEQUENCE [LARGE SCALE GENOMIC DNA]</scope>
    <source>
        <strain evidence="3 4">LMG 31115</strain>
    </source>
</reference>
<gene>
    <name evidence="3" type="ORF">PIN31115_04249</name>
</gene>
<dbReference type="EMBL" id="CABPSI010000005">
    <property type="protein sequence ID" value="VVE43368.1"/>
    <property type="molecule type" value="Genomic_DNA"/>
</dbReference>
<dbReference type="InterPro" id="IPR050272">
    <property type="entry name" value="Isochorismatase-like_hydrls"/>
</dbReference>
<name>A0A5E4Y4R3_9BURK</name>
<evidence type="ECO:0000313" key="3">
    <source>
        <dbReference type="EMBL" id="VVE43368.1"/>
    </source>
</evidence>
<dbReference type="GO" id="GO:0016787">
    <property type="term" value="F:hydrolase activity"/>
    <property type="evidence" value="ECO:0007669"/>
    <property type="project" value="UniProtKB-KW"/>
</dbReference>
<evidence type="ECO:0000313" key="4">
    <source>
        <dbReference type="Proteomes" id="UP000333828"/>
    </source>
</evidence>
<proteinExistence type="predicted"/>
<keyword evidence="1 3" id="KW-0378">Hydrolase</keyword>
<dbReference type="PANTHER" id="PTHR43540">
    <property type="entry name" value="PEROXYUREIDOACRYLATE/UREIDOACRYLATE AMIDOHYDROLASE-RELATED"/>
    <property type="match status" value="1"/>
</dbReference>
<keyword evidence="4" id="KW-1185">Reference proteome</keyword>
<organism evidence="3 4">
    <name type="scientific">Pandoraea iniqua</name>
    <dbReference type="NCBI Taxonomy" id="2508288"/>
    <lineage>
        <taxon>Bacteria</taxon>
        <taxon>Pseudomonadati</taxon>
        <taxon>Pseudomonadota</taxon>
        <taxon>Betaproteobacteria</taxon>
        <taxon>Burkholderiales</taxon>
        <taxon>Burkholderiaceae</taxon>
        <taxon>Pandoraea</taxon>
    </lineage>
</organism>
<dbReference type="PANTHER" id="PTHR43540:SF7">
    <property type="entry name" value="ISOCHORISMATASE FAMILY PROTEIN YECD"/>
    <property type="match status" value="1"/>
</dbReference>
<dbReference type="AlphaFoldDB" id="A0A5E4Y4R3"/>
<dbReference type="RefSeq" id="WP_150686109.1">
    <property type="nucleotide sequence ID" value="NZ_CABPSI010000005.1"/>
</dbReference>